<dbReference type="GO" id="GO:0000160">
    <property type="term" value="P:phosphorelay signal transduction system"/>
    <property type="evidence" value="ECO:0007669"/>
    <property type="project" value="InterPro"/>
</dbReference>
<dbReference type="RefSeq" id="WP_187084248.1">
    <property type="nucleotide sequence ID" value="NZ_JACORU010000012.1"/>
</dbReference>
<dbReference type="InterPro" id="IPR011006">
    <property type="entry name" value="CheY-like_superfamily"/>
</dbReference>
<dbReference type="SUPFAM" id="SSF52172">
    <property type="entry name" value="CheY-like"/>
    <property type="match status" value="1"/>
</dbReference>
<proteinExistence type="predicted"/>
<evidence type="ECO:0000256" key="2">
    <source>
        <dbReference type="PROSITE-ProRule" id="PRU00169"/>
    </source>
</evidence>
<dbReference type="PANTHER" id="PTHR44591">
    <property type="entry name" value="STRESS RESPONSE REGULATOR PROTEIN 1"/>
    <property type="match status" value="1"/>
</dbReference>
<reference evidence="5" key="1">
    <citation type="submission" date="2020-08" db="EMBL/GenBank/DDBJ databases">
        <title>Ramlibacter sp. GTP1 16S ribosomal RNA gene genome sequencing and assembly.</title>
        <authorList>
            <person name="Kang M."/>
        </authorList>
    </citation>
    <scope>NUCLEOTIDE SEQUENCE</scope>
    <source>
        <strain evidence="5">GTP1</strain>
    </source>
</reference>
<feature type="region of interest" description="Disordered" evidence="3">
    <location>
        <begin position="114"/>
        <end position="136"/>
    </location>
</feature>
<dbReference type="PROSITE" id="PS50110">
    <property type="entry name" value="RESPONSE_REGULATORY"/>
    <property type="match status" value="1"/>
</dbReference>
<dbReference type="EMBL" id="JACORU010000012">
    <property type="protein sequence ID" value="MBC5767767.1"/>
    <property type="molecule type" value="Genomic_DNA"/>
</dbReference>
<organism evidence="5 6">
    <name type="scientific">Ramlibacter albus</name>
    <dbReference type="NCBI Taxonomy" id="2079448"/>
    <lineage>
        <taxon>Bacteria</taxon>
        <taxon>Pseudomonadati</taxon>
        <taxon>Pseudomonadota</taxon>
        <taxon>Betaproteobacteria</taxon>
        <taxon>Burkholderiales</taxon>
        <taxon>Comamonadaceae</taxon>
        <taxon>Ramlibacter</taxon>
    </lineage>
</organism>
<dbReference type="SMART" id="SM00448">
    <property type="entry name" value="REC"/>
    <property type="match status" value="1"/>
</dbReference>
<evidence type="ECO:0000259" key="4">
    <source>
        <dbReference type="PROSITE" id="PS50110"/>
    </source>
</evidence>
<evidence type="ECO:0000313" key="6">
    <source>
        <dbReference type="Proteomes" id="UP000596827"/>
    </source>
</evidence>
<dbReference type="InterPro" id="IPR001789">
    <property type="entry name" value="Sig_transdc_resp-reg_receiver"/>
</dbReference>
<feature type="domain" description="Response regulatory" evidence="4">
    <location>
        <begin position="138"/>
        <end position="253"/>
    </location>
</feature>
<comment type="caution">
    <text evidence="5">The sequence shown here is derived from an EMBL/GenBank/DDBJ whole genome shotgun (WGS) entry which is preliminary data.</text>
</comment>
<gene>
    <name evidence="5" type="ORF">H8R02_25100</name>
</gene>
<dbReference type="Pfam" id="PF00072">
    <property type="entry name" value="Response_reg"/>
    <property type="match status" value="1"/>
</dbReference>
<keyword evidence="6" id="KW-1185">Reference proteome</keyword>
<protein>
    <submittedName>
        <fullName evidence="5">Response regulator</fullName>
    </submittedName>
</protein>
<accession>A0A923S856</accession>
<dbReference type="InterPro" id="IPR050595">
    <property type="entry name" value="Bact_response_regulator"/>
</dbReference>
<dbReference type="PANTHER" id="PTHR44591:SF3">
    <property type="entry name" value="RESPONSE REGULATORY DOMAIN-CONTAINING PROTEIN"/>
    <property type="match status" value="1"/>
</dbReference>
<feature type="modified residue" description="4-aspartylphosphate" evidence="2">
    <location>
        <position position="188"/>
    </location>
</feature>
<evidence type="ECO:0000256" key="3">
    <source>
        <dbReference type="SAM" id="MobiDB-lite"/>
    </source>
</evidence>
<evidence type="ECO:0000256" key="1">
    <source>
        <dbReference type="ARBA" id="ARBA00022553"/>
    </source>
</evidence>
<sequence>MSRRVFIKVVGFSDVERHALNTVFRLSEERDTAYTLWAPEAPTKPELALLDGLTYEARLEAESPANRKLSIVWVGDDAPANTWRVFQRPIVWTEVVQAMDQLFAPADLDFDLEIGGSDEAPDNGPDTQPSQLEEPGKRALIASPDLNDRLYYRAKLALARMPIADEAETAAQALELLRSNAYQVALVDFALPGGAGWAFVRQLKAGDHPVPHVIVTMADASLPERFRAKLAGATALFPKPPDPEKLGEALDRV</sequence>
<name>A0A923S856_9BURK</name>
<dbReference type="Gene3D" id="3.40.50.2300">
    <property type="match status" value="1"/>
</dbReference>
<dbReference type="AlphaFoldDB" id="A0A923S856"/>
<dbReference type="Proteomes" id="UP000596827">
    <property type="component" value="Unassembled WGS sequence"/>
</dbReference>
<keyword evidence="1 2" id="KW-0597">Phosphoprotein</keyword>
<evidence type="ECO:0000313" key="5">
    <source>
        <dbReference type="EMBL" id="MBC5767767.1"/>
    </source>
</evidence>